<sequence length="95" mass="10746">MPNARKKKAAKNEDFKKTRLKVGKKKAVADNFTDTSFKSKAISLPNQSITEDKSNLLTNSRNLTLSTLITQMRHYSANTRKGNQLETHDIPKVQD</sequence>
<feature type="compositionally biased region" description="Polar residues" evidence="2">
    <location>
        <begin position="76"/>
        <end position="85"/>
    </location>
</feature>
<dbReference type="GO" id="GO:0120330">
    <property type="term" value="C:rixosome complex"/>
    <property type="evidence" value="ECO:0007669"/>
    <property type="project" value="UniProtKB-UniRule"/>
</dbReference>
<dbReference type="EMBL" id="JAEPQZ010000006">
    <property type="protein sequence ID" value="KAG2180255.1"/>
    <property type="molecule type" value="Genomic_DNA"/>
</dbReference>
<organism evidence="3 4">
    <name type="scientific">Mortierella isabellina</name>
    <name type="common">Filamentous fungus</name>
    <name type="synonym">Umbelopsis isabellina</name>
    <dbReference type="NCBI Taxonomy" id="91625"/>
    <lineage>
        <taxon>Eukaryota</taxon>
        <taxon>Fungi</taxon>
        <taxon>Fungi incertae sedis</taxon>
        <taxon>Mucoromycota</taxon>
        <taxon>Mucoromycotina</taxon>
        <taxon>Umbelopsidomycetes</taxon>
        <taxon>Umbelopsidales</taxon>
        <taxon>Umbelopsidaceae</taxon>
        <taxon>Umbelopsis</taxon>
    </lineage>
</organism>
<reference evidence="3" key="1">
    <citation type="submission" date="2020-12" db="EMBL/GenBank/DDBJ databases">
        <title>Metabolic potential, ecology and presence of endohyphal bacteria is reflected in genomic diversity of Mucoromycotina.</title>
        <authorList>
            <person name="Muszewska A."/>
            <person name="Okrasinska A."/>
            <person name="Steczkiewicz K."/>
            <person name="Drgas O."/>
            <person name="Orlowska M."/>
            <person name="Perlinska-Lenart U."/>
            <person name="Aleksandrzak-Piekarczyk T."/>
            <person name="Szatraj K."/>
            <person name="Zielenkiewicz U."/>
            <person name="Pilsyk S."/>
            <person name="Malc E."/>
            <person name="Mieczkowski P."/>
            <person name="Kruszewska J.S."/>
            <person name="Biernat P."/>
            <person name="Pawlowska J."/>
        </authorList>
    </citation>
    <scope>NUCLEOTIDE SEQUENCE</scope>
    <source>
        <strain evidence="3">WA0000067209</strain>
    </source>
</reference>
<comment type="caution">
    <text evidence="3">The sequence shown here is derived from an EMBL/GenBank/DDBJ whole genome shotgun (WGS) entry which is preliminary data.</text>
</comment>
<protein>
    <recommendedName>
        <fullName evidence="1">Pre-rRNA-processing protein</fullName>
    </recommendedName>
</protein>
<feature type="region of interest" description="Disordered" evidence="2">
    <location>
        <begin position="76"/>
        <end position="95"/>
    </location>
</feature>
<name>A0A8H7PV05_MORIS</name>
<keyword evidence="1" id="KW-0690">Ribosome biogenesis</keyword>
<keyword evidence="1" id="KW-0539">Nucleus</keyword>
<comment type="function">
    <text evidence="1">Component of the RIX1 complex required for processing of ITS2 sequences from 35S pre-rRNA.</text>
</comment>
<dbReference type="OrthoDB" id="361362at2759"/>
<dbReference type="GO" id="GO:0005634">
    <property type="term" value="C:nucleus"/>
    <property type="evidence" value="ECO:0007669"/>
    <property type="project" value="UniProtKB-SubCell"/>
</dbReference>
<evidence type="ECO:0000256" key="1">
    <source>
        <dbReference type="RuleBase" id="RU368021"/>
    </source>
</evidence>
<accession>A0A8H7PV05</accession>
<keyword evidence="1" id="KW-0698">rRNA processing</keyword>
<proteinExistence type="inferred from homology"/>
<comment type="subcellular location">
    <subcellularLocation>
        <location evidence="1">Nucleus</location>
    </subcellularLocation>
</comment>
<dbReference type="Proteomes" id="UP000654370">
    <property type="component" value="Unassembled WGS sequence"/>
</dbReference>
<comment type="subunit">
    <text evidence="1">Component of the RIX1 complex.</text>
</comment>
<comment type="similarity">
    <text evidence="1">Belongs to the IPI1/TEX10 family.</text>
</comment>
<dbReference type="PANTHER" id="PTHR16056:SF2">
    <property type="entry name" value="TESTIS-EXPRESSED PROTEIN 10"/>
    <property type="match status" value="1"/>
</dbReference>
<evidence type="ECO:0000313" key="3">
    <source>
        <dbReference type="EMBL" id="KAG2180255.1"/>
    </source>
</evidence>
<dbReference type="AlphaFoldDB" id="A0A8H7PV05"/>
<dbReference type="PANTHER" id="PTHR16056">
    <property type="entry name" value="REGULATOR OF MICROTUBULE DYNAMICS PROTEIN"/>
    <property type="match status" value="1"/>
</dbReference>
<keyword evidence="4" id="KW-1185">Reference proteome</keyword>
<feature type="compositionally biased region" description="Basic and acidic residues" evidence="2">
    <location>
        <begin position="86"/>
        <end position="95"/>
    </location>
</feature>
<evidence type="ECO:0000256" key="2">
    <source>
        <dbReference type="SAM" id="MobiDB-lite"/>
    </source>
</evidence>
<gene>
    <name evidence="3" type="ORF">INT43_004044</name>
</gene>
<dbReference type="GO" id="GO:0006364">
    <property type="term" value="P:rRNA processing"/>
    <property type="evidence" value="ECO:0007669"/>
    <property type="project" value="UniProtKB-UniRule"/>
</dbReference>
<evidence type="ECO:0000313" key="4">
    <source>
        <dbReference type="Proteomes" id="UP000654370"/>
    </source>
</evidence>